<evidence type="ECO:0000256" key="1">
    <source>
        <dbReference type="SAM" id="MobiDB-lite"/>
    </source>
</evidence>
<organism evidence="2 3">
    <name type="scientific">Cymbomonas tetramitiformis</name>
    <dbReference type="NCBI Taxonomy" id="36881"/>
    <lineage>
        <taxon>Eukaryota</taxon>
        <taxon>Viridiplantae</taxon>
        <taxon>Chlorophyta</taxon>
        <taxon>Pyramimonadophyceae</taxon>
        <taxon>Pyramimonadales</taxon>
        <taxon>Pyramimonadaceae</taxon>
        <taxon>Cymbomonas</taxon>
    </lineage>
</organism>
<keyword evidence="3" id="KW-1185">Reference proteome</keyword>
<name>A0AAE0GLG0_9CHLO</name>
<accession>A0AAE0GLG0</accession>
<evidence type="ECO:0000313" key="2">
    <source>
        <dbReference type="EMBL" id="KAK3280435.1"/>
    </source>
</evidence>
<dbReference type="EMBL" id="LGRX02004396">
    <property type="protein sequence ID" value="KAK3280435.1"/>
    <property type="molecule type" value="Genomic_DNA"/>
</dbReference>
<comment type="caution">
    <text evidence="2">The sequence shown here is derived from an EMBL/GenBank/DDBJ whole genome shotgun (WGS) entry which is preliminary data.</text>
</comment>
<proteinExistence type="predicted"/>
<reference evidence="2 3" key="1">
    <citation type="journal article" date="2015" name="Genome Biol. Evol.">
        <title>Comparative Genomics of a Bacterivorous Green Alga Reveals Evolutionary Causalities and Consequences of Phago-Mixotrophic Mode of Nutrition.</title>
        <authorList>
            <person name="Burns J.A."/>
            <person name="Paasch A."/>
            <person name="Narechania A."/>
            <person name="Kim E."/>
        </authorList>
    </citation>
    <scope>NUCLEOTIDE SEQUENCE [LARGE SCALE GENOMIC DNA]</scope>
    <source>
        <strain evidence="2 3">PLY_AMNH</strain>
    </source>
</reference>
<protein>
    <submittedName>
        <fullName evidence="2">Uncharacterized protein</fullName>
    </submittedName>
</protein>
<feature type="compositionally biased region" description="Basic and acidic residues" evidence="1">
    <location>
        <begin position="1"/>
        <end position="13"/>
    </location>
</feature>
<dbReference type="Proteomes" id="UP001190700">
    <property type="component" value="Unassembled WGS sequence"/>
</dbReference>
<sequence>MREDVERKEDDVRPMPVRCQGQKRPGTTRANAPTKKVENAHHLAPPDGDQGAHKVKVSGKWRDEVEIVKELVVDGERDALELGAWCANTTSHHQTITNGRMLPMYYLEESSTLNEQQPYVHAEVQWTWSLTTCR</sequence>
<dbReference type="AlphaFoldDB" id="A0AAE0GLG0"/>
<feature type="region of interest" description="Disordered" evidence="1">
    <location>
        <begin position="1"/>
        <end position="54"/>
    </location>
</feature>
<evidence type="ECO:0000313" key="3">
    <source>
        <dbReference type="Proteomes" id="UP001190700"/>
    </source>
</evidence>
<gene>
    <name evidence="2" type="ORF">CYMTET_11732</name>
</gene>